<dbReference type="EMBL" id="DACSEA010000004">
    <property type="protein sequence ID" value="HAT1605043.1"/>
    <property type="molecule type" value="Genomic_DNA"/>
</dbReference>
<evidence type="ECO:0000313" key="3">
    <source>
        <dbReference type="EMBL" id="RWT26233.1"/>
    </source>
</evidence>
<dbReference type="AlphaFoldDB" id="A0A443VUW2"/>
<dbReference type="EMBL" id="QKOX01000001">
    <property type="protein sequence ID" value="RWT26233.1"/>
    <property type="molecule type" value="Genomic_DNA"/>
</dbReference>
<sequence>MKPIQYALLWIGEALLYTVVFVLLFLFMPEVKTYYLIRRYTEVIPGDIWDKYYFLSLCIASLFIVAIVVYITAAIKRRLS</sequence>
<evidence type="ECO:0000313" key="5">
    <source>
        <dbReference type="Proteomes" id="UP000288843"/>
    </source>
</evidence>
<dbReference type="Proteomes" id="UP000288843">
    <property type="component" value="Unassembled WGS sequence"/>
</dbReference>
<dbReference type="Proteomes" id="UP000864422">
    <property type="component" value="Unassembled WGS sequence"/>
</dbReference>
<organism evidence="3 5">
    <name type="scientific">Raoultella planticola</name>
    <name type="common">Klebsiella planticola</name>
    <dbReference type="NCBI Taxonomy" id="575"/>
    <lineage>
        <taxon>Bacteria</taxon>
        <taxon>Pseudomonadati</taxon>
        <taxon>Pseudomonadota</taxon>
        <taxon>Gammaproteobacteria</taxon>
        <taxon>Enterobacterales</taxon>
        <taxon>Enterobacteriaceae</taxon>
        <taxon>Klebsiella/Raoultella group</taxon>
        <taxon>Raoultella</taxon>
    </lineage>
</organism>
<keyword evidence="1" id="KW-0812">Transmembrane</keyword>
<reference evidence="4 6" key="3">
    <citation type="submission" date="2019-03" db="EMBL/GenBank/DDBJ databases">
        <authorList>
            <consortium name="Pathogen Informatics"/>
        </authorList>
    </citation>
    <scope>NUCLEOTIDE SEQUENCE [LARGE SCALE GENOMIC DNA]</scope>
    <source>
        <strain evidence="4 6">NCTC12998</strain>
    </source>
</reference>
<evidence type="ECO:0000313" key="4">
    <source>
        <dbReference type="EMBL" id="VFS66960.1"/>
    </source>
</evidence>
<dbReference type="EMBL" id="CAADJE010000023">
    <property type="protein sequence ID" value="VFS66960.1"/>
    <property type="molecule type" value="Genomic_DNA"/>
</dbReference>
<evidence type="ECO:0000256" key="1">
    <source>
        <dbReference type="SAM" id="Phobius"/>
    </source>
</evidence>
<keyword evidence="1" id="KW-0472">Membrane</keyword>
<gene>
    <name evidence="3" type="ORF">DN603_01360</name>
    <name evidence="2" type="ORF">I8Y23_001332</name>
    <name evidence="4" type="ORF">NCTC12998_03193</name>
</gene>
<accession>A0A443VUW2</accession>
<feature type="transmembrane region" description="Helical" evidence="1">
    <location>
        <begin position="52"/>
        <end position="75"/>
    </location>
</feature>
<name>A0A443VUW2_RAOPL</name>
<dbReference type="RefSeq" id="WP_032689447.1">
    <property type="nucleotide sequence ID" value="NZ_ABZSJN020000762.1"/>
</dbReference>
<reference evidence="2" key="4">
    <citation type="submission" date="2020-11" db="EMBL/GenBank/DDBJ databases">
        <authorList>
            <consortium name="NCBI Pathogen Detection Project"/>
        </authorList>
    </citation>
    <scope>NUCLEOTIDE SEQUENCE</scope>
    <source>
        <strain evidence="2">MISC063</strain>
    </source>
</reference>
<feature type="transmembrane region" description="Helical" evidence="1">
    <location>
        <begin position="7"/>
        <end position="28"/>
    </location>
</feature>
<reference evidence="3 5" key="2">
    <citation type="submission" date="2018-06" db="EMBL/GenBank/DDBJ databases">
        <title>Carbapenemase-producing Enterobacteriaceae present in wastewater treatment plant effluent and nearby surface waters in the US.</title>
        <authorList>
            <person name="Mathys D.A."/>
            <person name="Mollenkopf D.F."/>
            <person name="Feicht S.M."/>
            <person name="Adams R.J."/>
            <person name="Albers A.L."/>
            <person name="Stuever D.M."/>
            <person name="Daniels J.B."/>
            <person name="Wittum T.E."/>
        </authorList>
    </citation>
    <scope>NUCLEOTIDE SEQUENCE [LARGE SCALE GENOMIC DNA]</scope>
    <source>
        <strain evidence="3 5">GEO_47_Down_B</strain>
    </source>
</reference>
<reference evidence="2" key="1">
    <citation type="journal article" date="2018" name="Genome Biol.">
        <title>SKESA: strategic k-mer extension for scrupulous assemblies.</title>
        <authorList>
            <person name="Souvorov A."/>
            <person name="Agarwala R."/>
            <person name="Lipman D.J."/>
        </authorList>
    </citation>
    <scope>NUCLEOTIDE SEQUENCE</scope>
    <source>
        <strain evidence="2">MISC063</strain>
    </source>
</reference>
<keyword evidence="1" id="KW-1133">Transmembrane helix</keyword>
<evidence type="ECO:0000313" key="2">
    <source>
        <dbReference type="EMBL" id="HAT1605043.1"/>
    </source>
</evidence>
<evidence type="ECO:0000313" key="6">
    <source>
        <dbReference type="Proteomes" id="UP000345637"/>
    </source>
</evidence>
<dbReference type="Proteomes" id="UP000345637">
    <property type="component" value="Unassembled WGS sequence"/>
</dbReference>
<protein>
    <submittedName>
        <fullName evidence="3">Uncharacterized protein</fullName>
    </submittedName>
</protein>
<proteinExistence type="predicted"/>